<sequence>MAEFNCKVPEGFDAKYDDVNYGEMSSIEYESSSLKAPRKAVVILPAGYDTSKEYPVLYLFHGLGGDEQEWFIGNPQYIVANLIDSKEAEEMIVVLPNIRAREDSSIPAEEEMYTLEHYKAFDNFINILKDDLMPYIEANYSIKEGRKNTAIAGLSMGGRESLYIGFTLPEKFGYIGAFTPAPGVLGYTNFNVSEKGLFTEENFVVSDEYEILIMIVKGKSDTLVKGVPEKYHKVLETNGVDHIYYETAGGHDFKVWDNALYNFAKELFH</sequence>
<dbReference type="InterPro" id="IPR050583">
    <property type="entry name" value="Mycobacterial_A85_antigen"/>
</dbReference>
<accession>A0A285HWW7</accession>
<dbReference type="SUPFAM" id="SSF53474">
    <property type="entry name" value="alpha/beta-Hydrolases"/>
    <property type="match status" value="1"/>
</dbReference>
<gene>
    <name evidence="1" type="ORF">SAMN06265827_12652</name>
</gene>
<keyword evidence="2" id="KW-1185">Reference proteome</keyword>
<dbReference type="Pfam" id="PF00756">
    <property type="entry name" value="Esterase"/>
    <property type="match status" value="1"/>
</dbReference>
<dbReference type="Proteomes" id="UP000219573">
    <property type="component" value="Unassembled WGS sequence"/>
</dbReference>
<dbReference type="RefSeq" id="WP_172431964.1">
    <property type="nucleotide sequence ID" value="NZ_OBDZ01000026.1"/>
</dbReference>
<reference evidence="2" key="1">
    <citation type="submission" date="2017-09" db="EMBL/GenBank/DDBJ databases">
        <authorList>
            <person name="Varghese N."/>
            <person name="Submissions S."/>
        </authorList>
    </citation>
    <scope>NUCLEOTIDE SEQUENCE [LARGE SCALE GENOMIC DNA]</scope>
    <source>
        <strain evidence="2">MSL47</strain>
    </source>
</reference>
<organism evidence="1 2">
    <name type="scientific">Orenia metallireducens</name>
    <dbReference type="NCBI Taxonomy" id="1413210"/>
    <lineage>
        <taxon>Bacteria</taxon>
        <taxon>Bacillati</taxon>
        <taxon>Bacillota</taxon>
        <taxon>Clostridia</taxon>
        <taxon>Halanaerobiales</taxon>
        <taxon>Halobacteroidaceae</taxon>
        <taxon>Orenia</taxon>
    </lineage>
</organism>
<dbReference type="InterPro" id="IPR000801">
    <property type="entry name" value="Esterase-like"/>
</dbReference>
<dbReference type="Gene3D" id="3.40.50.1820">
    <property type="entry name" value="alpha/beta hydrolase"/>
    <property type="match status" value="1"/>
</dbReference>
<evidence type="ECO:0000313" key="2">
    <source>
        <dbReference type="Proteomes" id="UP000219573"/>
    </source>
</evidence>
<dbReference type="PANTHER" id="PTHR48098:SF1">
    <property type="entry name" value="DIACYLGLYCEROL ACYLTRANSFERASE_MYCOLYLTRANSFERASE AG85A"/>
    <property type="match status" value="1"/>
</dbReference>
<proteinExistence type="predicted"/>
<protein>
    <submittedName>
        <fullName evidence="1">Enterochelin esterase</fullName>
    </submittedName>
</protein>
<dbReference type="AlphaFoldDB" id="A0A285HWW7"/>
<evidence type="ECO:0000313" key="1">
    <source>
        <dbReference type="EMBL" id="SNY40179.1"/>
    </source>
</evidence>
<dbReference type="PANTHER" id="PTHR48098">
    <property type="entry name" value="ENTEROCHELIN ESTERASE-RELATED"/>
    <property type="match status" value="1"/>
</dbReference>
<dbReference type="EMBL" id="OBDZ01000026">
    <property type="protein sequence ID" value="SNY40179.1"/>
    <property type="molecule type" value="Genomic_DNA"/>
</dbReference>
<dbReference type="InterPro" id="IPR029058">
    <property type="entry name" value="AB_hydrolase_fold"/>
</dbReference>
<name>A0A285HWW7_9FIRM</name>